<dbReference type="Proteomes" id="UP000753908">
    <property type="component" value="Unassembled WGS sequence"/>
</dbReference>
<reference evidence="2" key="2">
    <citation type="journal article" date="2022" name="Microbiol. Resour. Announc.">
        <title>Metagenome Sequencing to Explore Phylogenomics of Terrestrial Cyanobacteria.</title>
        <authorList>
            <person name="Ward R.D."/>
            <person name="Stajich J.E."/>
            <person name="Johansen J.R."/>
            <person name="Huntemann M."/>
            <person name="Clum A."/>
            <person name="Foster B."/>
            <person name="Foster B."/>
            <person name="Roux S."/>
            <person name="Palaniappan K."/>
            <person name="Varghese N."/>
            <person name="Mukherjee S."/>
            <person name="Reddy T.B.K."/>
            <person name="Daum C."/>
            <person name="Copeland A."/>
            <person name="Chen I.A."/>
            <person name="Ivanova N.N."/>
            <person name="Kyrpides N.C."/>
            <person name="Shapiro N."/>
            <person name="Eloe-Fadrosh E.A."/>
            <person name="Pietrasiak N."/>
        </authorList>
    </citation>
    <scope>NUCLEOTIDE SEQUENCE</scope>
    <source>
        <strain evidence="2">CPER-KK1</strain>
    </source>
</reference>
<dbReference type="AlphaFoldDB" id="A0A951PRT1"/>
<keyword evidence="2" id="KW-0378">Hydrolase</keyword>
<proteinExistence type="predicted"/>
<sequence length="286" mass="32800">MPPVRELSENTKREIRESSDEFFFELRKSNFPSALTGIAEGDSWFDYAPSWLEDATKGDLINQINLSRKFNLLRVARAGDTLENMVYGTKYDKDYRPEKSQFEKTLELIRRHQPKFFLFSGGGNDVAGAELESFLNHANSGLELLRKSHLDYILGKIFPKIFEDLITKTTEAAPDIHIFLHGYGYAIPDGRAVARVAGFDFVGPWLRPAFARKRINEVTKAQEIIRTLIDSFNDMLAEIASQYNNVHYIDLRAIIKDGDWANELHLTVKGYEKVAQKFIQEINLVF</sequence>
<dbReference type="SUPFAM" id="SSF52266">
    <property type="entry name" value="SGNH hydrolase"/>
    <property type="match status" value="1"/>
</dbReference>
<dbReference type="Pfam" id="PF13472">
    <property type="entry name" value="Lipase_GDSL_2"/>
    <property type="match status" value="1"/>
</dbReference>
<evidence type="ECO:0000313" key="2">
    <source>
        <dbReference type="EMBL" id="MBW4548164.1"/>
    </source>
</evidence>
<reference evidence="2" key="1">
    <citation type="submission" date="2021-05" db="EMBL/GenBank/DDBJ databases">
        <authorList>
            <person name="Pietrasiak N."/>
            <person name="Ward R."/>
            <person name="Stajich J.E."/>
            <person name="Kurbessoian T."/>
        </authorList>
    </citation>
    <scope>NUCLEOTIDE SEQUENCE</scope>
    <source>
        <strain evidence="2">CPER-KK1</strain>
    </source>
</reference>
<dbReference type="InterPro" id="IPR013830">
    <property type="entry name" value="SGNH_hydro"/>
</dbReference>
<comment type="caution">
    <text evidence="2">The sequence shown here is derived from an EMBL/GenBank/DDBJ whole genome shotgun (WGS) entry which is preliminary data.</text>
</comment>
<accession>A0A951PRT1</accession>
<evidence type="ECO:0000313" key="3">
    <source>
        <dbReference type="Proteomes" id="UP000753908"/>
    </source>
</evidence>
<name>A0A951PRT1_9CYAN</name>
<protein>
    <submittedName>
        <fullName evidence="2">SGNH/GDSL hydrolase family protein</fullName>
    </submittedName>
</protein>
<dbReference type="GO" id="GO:0016787">
    <property type="term" value="F:hydrolase activity"/>
    <property type="evidence" value="ECO:0007669"/>
    <property type="project" value="UniProtKB-KW"/>
</dbReference>
<dbReference type="Gene3D" id="3.40.50.1110">
    <property type="entry name" value="SGNH hydrolase"/>
    <property type="match status" value="1"/>
</dbReference>
<organism evidence="2 3">
    <name type="scientific">Symplocastrum torsivum CPER-KK1</name>
    <dbReference type="NCBI Taxonomy" id="450513"/>
    <lineage>
        <taxon>Bacteria</taxon>
        <taxon>Bacillati</taxon>
        <taxon>Cyanobacteriota</taxon>
        <taxon>Cyanophyceae</taxon>
        <taxon>Oscillatoriophycideae</taxon>
        <taxon>Oscillatoriales</taxon>
        <taxon>Microcoleaceae</taxon>
        <taxon>Symplocastrum</taxon>
    </lineage>
</organism>
<evidence type="ECO:0000259" key="1">
    <source>
        <dbReference type="Pfam" id="PF13472"/>
    </source>
</evidence>
<dbReference type="CDD" id="cd00229">
    <property type="entry name" value="SGNH_hydrolase"/>
    <property type="match status" value="1"/>
</dbReference>
<dbReference type="EMBL" id="JAHHIF010000055">
    <property type="protein sequence ID" value="MBW4548164.1"/>
    <property type="molecule type" value="Genomic_DNA"/>
</dbReference>
<dbReference type="InterPro" id="IPR036514">
    <property type="entry name" value="SGNH_hydro_sf"/>
</dbReference>
<feature type="domain" description="SGNH hydrolase-type esterase" evidence="1">
    <location>
        <begin position="41"/>
        <end position="272"/>
    </location>
</feature>
<gene>
    <name evidence="2" type="ORF">KME25_27540</name>
</gene>